<protein>
    <submittedName>
        <fullName evidence="2">Uncharacterized protein</fullName>
    </submittedName>
</protein>
<organism evidence="2 3">
    <name type="scientific">Roseibacillus ishigakijimensis</name>
    <dbReference type="NCBI Taxonomy" id="454146"/>
    <lineage>
        <taxon>Bacteria</taxon>
        <taxon>Pseudomonadati</taxon>
        <taxon>Verrucomicrobiota</taxon>
        <taxon>Verrucomicrobiia</taxon>
        <taxon>Verrucomicrobiales</taxon>
        <taxon>Verrucomicrobiaceae</taxon>
        <taxon>Roseibacillus</taxon>
    </lineage>
</organism>
<dbReference type="Proteomes" id="UP000604083">
    <property type="component" value="Unassembled WGS sequence"/>
</dbReference>
<evidence type="ECO:0000313" key="2">
    <source>
        <dbReference type="EMBL" id="MBK1833782.1"/>
    </source>
</evidence>
<dbReference type="AlphaFoldDB" id="A0A934RL87"/>
<dbReference type="RefSeq" id="WP_200391217.1">
    <property type="nucleotide sequence ID" value="NZ_JAENIO010000013.1"/>
</dbReference>
<evidence type="ECO:0000313" key="3">
    <source>
        <dbReference type="Proteomes" id="UP000604083"/>
    </source>
</evidence>
<accession>A0A934RL87</accession>
<name>A0A934RL87_9BACT</name>
<feature type="signal peptide" evidence="1">
    <location>
        <begin position="1"/>
        <end position="21"/>
    </location>
</feature>
<keyword evidence="1" id="KW-0732">Signal</keyword>
<sequence length="155" mass="16973">MPRFLSLLLFACLPLCLTACGGREEPPPPPSQAIRLDVSFDSANRALFYSGSATTSGRFNSQLPFSLWFSLAADPLSAENEATRILLDNHGPHLTQRARYESSDGKKGEIALLGGRLMLRGESRRQGEQLEGTWYFDGLPGGTFWIAPAGTIFPR</sequence>
<dbReference type="EMBL" id="JAENIO010000013">
    <property type="protein sequence ID" value="MBK1833782.1"/>
    <property type="molecule type" value="Genomic_DNA"/>
</dbReference>
<gene>
    <name evidence="2" type="ORF">JIN78_06890</name>
</gene>
<feature type="chain" id="PRO_5037274567" evidence="1">
    <location>
        <begin position="22"/>
        <end position="155"/>
    </location>
</feature>
<proteinExistence type="predicted"/>
<keyword evidence="3" id="KW-1185">Reference proteome</keyword>
<comment type="caution">
    <text evidence="2">The sequence shown here is derived from an EMBL/GenBank/DDBJ whole genome shotgun (WGS) entry which is preliminary data.</text>
</comment>
<reference evidence="2" key="1">
    <citation type="submission" date="2021-01" db="EMBL/GenBank/DDBJ databases">
        <title>Modified the classification status of verrucomicrobia.</title>
        <authorList>
            <person name="Feng X."/>
        </authorList>
    </citation>
    <scope>NUCLEOTIDE SEQUENCE</scope>
    <source>
        <strain evidence="2">KCTC 12986</strain>
    </source>
</reference>
<evidence type="ECO:0000256" key="1">
    <source>
        <dbReference type="SAM" id="SignalP"/>
    </source>
</evidence>